<comment type="catalytic activity">
    <reaction evidence="9 10">
        <text>RNA(n) + a ribonucleoside 5'-triphosphate = RNA(n+1) + diphosphate</text>
        <dbReference type="Rhea" id="RHEA:21248"/>
        <dbReference type="Rhea" id="RHEA-COMP:14527"/>
        <dbReference type="Rhea" id="RHEA-COMP:17342"/>
        <dbReference type="ChEBI" id="CHEBI:33019"/>
        <dbReference type="ChEBI" id="CHEBI:61557"/>
        <dbReference type="ChEBI" id="CHEBI:140395"/>
        <dbReference type="EC" id="2.7.7.6"/>
    </reaction>
</comment>
<proteinExistence type="inferred from homology"/>
<dbReference type="AlphaFoldDB" id="A0A1H8D6K9"/>
<name>A0A1H8D6K9_9FIRM</name>
<evidence type="ECO:0000256" key="9">
    <source>
        <dbReference type="ARBA" id="ARBA00048552"/>
    </source>
</evidence>
<evidence type="ECO:0000313" key="12">
    <source>
        <dbReference type="Proteomes" id="UP000199158"/>
    </source>
</evidence>
<dbReference type="RefSeq" id="WP_341465128.1">
    <property type="nucleotide sequence ID" value="NZ_FOCG01000002.1"/>
</dbReference>
<comment type="similarity">
    <text evidence="1 10">Belongs to the RNA polymerase subunit omega family.</text>
</comment>
<comment type="subunit">
    <text evidence="10">The RNAP catalytic core consists of 2 alpha, 1 beta, 1 beta' and 1 omega subunit. When a sigma factor is associated with the core the holoenzyme is formed, which can initiate transcription.</text>
</comment>
<dbReference type="GO" id="GO:0006351">
    <property type="term" value="P:DNA-templated transcription"/>
    <property type="evidence" value="ECO:0007669"/>
    <property type="project" value="UniProtKB-UniRule"/>
</dbReference>
<protein>
    <recommendedName>
        <fullName evidence="3 10">DNA-directed RNA polymerase subunit omega</fullName>
        <shortName evidence="10">RNAP omega subunit</shortName>
        <ecNumber evidence="2 10">2.7.7.6</ecNumber>
    </recommendedName>
    <alternativeName>
        <fullName evidence="10">RNA polymerase omega subunit</fullName>
    </alternativeName>
    <alternativeName>
        <fullName evidence="8 10">Transcriptase subunit omega</fullName>
    </alternativeName>
</protein>
<dbReference type="NCBIfam" id="TIGR00690">
    <property type="entry name" value="rpoZ"/>
    <property type="match status" value="1"/>
</dbReference>
<keyword evidence="6 10" id="KW-0548">Nucleotidyltransferase</keyword>
<comment type="function">
    <text evidence="10">Promotes RNA polymerase assembly. Latches the N- and C-terminal regions of the beta' subunit thereby facilitating its interaction with the beta and alpha subunits.</text>
</comment>
<reference evidence="11 12" key="1">
    <citation type="submission" date="2016-10" db="EMBL/GenBank/DDBJ databases">
        <authorList>
            <person name="de Groot N.N."/>
        </authorList>
    </citation>
    <scope>NUCLEOTIDE SEQUENCE [LARGE SCALE GENOMIC DNA]</scope>
    <source>
        <strain evidence="11 12">CGMCC 1.5070</strain>
    </source>
</reference>
<dbReference type="EC" id="2.7.7.6" evidence="2 10"/>
<evidence type="ECO:0000313" key="11">
    <source>
        <dbReference type="EMBL" id="SEN02127.1"/>
    </source>
</evidence>
<dbReference type="GO" id="GO:0003899">
    <property type="term" value="F:DNA-directed RNA polymerase activity"/>
    <property type="evidence" value="ECO:0007669"/>
    <property type="project" value="UniProtKB-UniRule"/>
</dbReference>
<dbReference type="Proteomes" id="UP000199158">
    <property type="component" value="Unassembled WGS sequence"/>
</dbReference>
<evidence type="ECO:0000256" key="8">
    <source>
        <dbReference type="ARBA" id="ARBA00029924"/>
    </source>
</evidence>
<evidence type="ECO:0000256" key="4">
    <source>
        <dbReference type="ARBA" id="ARBA00022478"/>
    </source>
</evidence>
<keyword evidence="12" id="KW-1185">Reference proteome</keyword>
<dbReference type="HAMAP" id="MF_00366">
    <property type="entry name" value="RNApol_bact_RpoZ"/>
    <property type="match status" value="1"/>
</dbReference>
<gene>
    <name evidence="10" type="primary">rpoZ</name>
    <name evidence="11" type="ORF">SAMN05216180_2508</name>
</gene>
<keyword evidence="4 10" id="KW-0240">DNA-directed RNA polymerase</keyword>
<dbReference type="EMBL" id="FOCG01000002">
    <property type="protein sequence ID" value="SEN02127.1"/>
    <property type="molecule type" value="Genomic_DNA"/>
</dbReference>
<dbReference type="Gene3D" id="3.90.940.10">
    <property type="match status" value="1"/>
</dbReference>
<dbReference type="SUPFAM" id="SSF63562">
    <property type="entry name" value="RPB6/omega subunit-like"/>
    <property type="match status" value="1"/>
</dbReference>
<dbReference type="GO" id="GO:0003677">
    <property type="term" value="F:DNA binding"/>
    <property type="evidence" value="ECO:0007669"/>
    <property type="project" value="UniProtKB-UniRule"/>
</dbReference>
<accession>A0A1H8D6K9</accession>
<dbReference type="STRING" id="474960.SAMN05216180_2508"/>
<evidence type="ECO:0000256" key="7">
    <source>
        <dbReference type="ARBA" id="ARBA00023163"/>
    </source>
</evidence>
<dbReference type="InterPro" id="IPR036161">
    <property type="entry name" value="RPB6/omega-like_sf"/>
</dbReference>
<dbReference type="Pfam" id="PF01192">
    <property type="entry name" value="RNA_pol_Rpb6"/>
    <property type="match status" value="1"/>
</dbReference>
<sequence>MNMLRPSISEIIKENESPYSLVVAVAKRAREITDEAEEDKKVLIDKPVKLAIEEFAVGKVKMVESENIGLHVEE</sequence>
<evidence type="ECO:0000256" key="5">
    <source>
        <dbReference type="ARBA" id="ARBA00022679"/>
    </source>
</evidence>
<evidence type="ECO:0000256" key="6">
    <source>
        <dbReference type="ARBA" id="ARBA00022695"/>
    </source>
</evidence>
<keyword evidence="5 10" id="KW-0808">Transferase</keyword>
<organism evidence="11 12">
    <name type="scientific">Hydrogenoanaerobacterium saccharovorans</name>
    <dbReference type="NCBI Taxonomy" id="474960"/>
    <lineage>
        <taxon>Bacteria</taxon>
        <taxon>Bacillati</taxon>
        <taxon>Bacillota</taxon>
        <taxon>Clostridia</taxon>
        <taxon>Eubacteriales</taxon>
        <taxon>Oscillospiraceae</taxon>
        <taxon>Hydrogenoanaerobacterium</taxon>
    </lineage>
</organism>
<evidence type="ECO:0000256" key="1">
    <source>
        <dbReference type="ARBA" id="ARBA00006711"/>
    </source>
</evidence>
<keyword evidence="7 10" id="KW-0804">Transcription</keyword>
<evidence type="ECO:0000256" key="2">
    <source>
        <dbReference type="ARBA" id="ARBA00012418"/>
    </source>
</evidence>
<dbReference type="InterPro" id="IPR003716">
    <property type="entry name" value="DNA-dir_RNA_pol_omega"/>
</dbReference>
<dbReference type="SMART" id="SM01409">
    <property type="entry name" value="RNA_pol_Rpb6"/>
    <property type="match status" value="1"/>
</dbReference>
<evidence type="ECO:0000256" key="3">
    <source>
        <dbReference type="ARBA" id="ARBA00013725"/>
    </source>
</evidence>
<dbReference type="GO" id="GO:0000428">
    <property type="term" value="C:DNA-directed RNA polymerase complex"/>
    <property type="evidence" value="ECO:0007669"/>
    <property type="project" value="UniProtKB-KW"/>
</dbReference>
<dbReference type="InterPro" id="IPR006110">
    <property type="entry name" value="Pol_omega/Rpo6/RPB6"/>
</dbReference>
<evidence type="ECO:0000256" key="10">
    <source>
        <dbReference type="HAMAP-Rule" id="MF_00366"/>
    </source>
</evidence>